<organism evidence="1 2">
    <name type="scientific">Phytoactinopolyspora halotolerans</name>
    <dbReference type="NCBI Taxonomy" id="1981512"/>
    <lineage>
        <taxon>Bacteria</taxon>
        <taxon>Bacillati</taxon>
        <taxon>Actinomycetota</taxon>
        <taxon>Actinomycetes</taxon>
        <taxon>Jiangellales</taxon>
        <taxon>Jiangellaceae</taxon>
        <taxon>Phytoactinopolyspora</taxon>
    </lineage>
</organism>
<dbReference type="Proteomes" id="UP000475214">
    <property type="component" value="Unassembled WGS sequence"/>
</dbReference>
<comment type="caution">
    <text evidence="1">The sequence shown here is derived from an EMBL/GenBank/DDBJ whole genome shotgun (WGS) entry which is preliminary data.</text>
</comment>
<dbReference type="RefSeq" id="WP_163743722.1">
    <property type="nucleotide sequence ID" value="NZ_JAAGOA010000025.1"/>
</dbReference>
<evidence type="ECO:0000313" key="2">
    <source>
        <dbReference type="Proteomes" id="UP000475214"/>
    </source>
</evidence>
<protein>
    <submittedName>
        <fullName evidence="1">Uncharacterized protein</fullName>
    </submittedName>
</protein>
<sequence>MAVRRSDAAGGGDARAWLEGLSADELRGLLADAVVQVDGMAEFVARRHIAATDDLGSLADEVEDTFTPTCSFYEYRAANEYAREAEPVVRLLEQQAEQSASLDFLTILQRAIDQAVRTIVRSDDSSGMQGDQIQRLLDLHAKVAARLSLPTNDVKKLVKWLFTFRFGGKQDFFEIDIDRYGTVLGEVGVQEYRRLLDEAAAKDPDDFAVRHARRRLAVLSGDADQIIAQYGSDLSYARQYIDLVEALEAAGLRELAVEYARRGMKADPASQYVRRLVDRVVDDARRRKSYDEVVQARRDHFQAAPSSSTYAALRDEARKAGVWEKEQEAAGALLAGSRPWEWVYVLHKDGDDEAAWRAAEQHADVIGDDTWLSLCERRVKSDPASTLPHYRRIIESTLTAADRRNYRAAVRVLEKMRVAAEAKGAPDEFADYLADVAERNRRRPSFLDELRRAGMEP</sequence>
<reference evidence="1 2" key="1">
    <citation type="submission" date="2020-02" db="EMBL/GenBank/DDBJ databases">
        <authorList>
            <person name="Li X.-J."/>
            <person name="Han X.-M."/>
        </authorList>
    </citation>
    <scope>NUCLEOTIDE SEQUENCE [LARGE SCALE GENOMIC DNA]</scope>
    <source>
        <strain evidence="1 2">CCTCC AB 2017055</strain>
    </source>
</reference>
<gene>
    <name evidence="1" type="ORF">G1H10_26730</name>
</gene>
<evidence type="ECO:0000313" key="1">
    <source>
        <dbReference type="EMBL" id="NEE03769.1"/>
    </source>
</evidence>
<dbReference type="AlphaFoldDB" id="A0A6L9SF91"/>
<dbReference type="EMBL" id="JAAGOA010000025">
    <property type="protein sequence ID" value="NEE03769.1"/>
    <property type="molecule type" value="Genomic_DNA"/>
</dbReference>
<proteinExistence type="predicted"/>
<name>A0A6L9SF91_9ACTN</name>
<keyword evidence="2" id="KW-1185">Reference proteome</keyword>
<accession>A0A6L9SF91</accession>